<name>A0AAW2WGK3_9LAMI</name>
<evidence type="ECO:0000259" key="1">
    <source>
        <dbReference type="Pfam" id="PF02889"/>
    </source>
</evidence>
<dbReference type="AlphaFoldDB" id="A0AAW2WGK3"/>
<dbReference type="Gene3D" id="3.40.50.300">
    <property type="entry name" value="P-loop containing nucleotide triphosphate hydrolases"/>
    <property type="match status" value="1"/>
</dbReference>
<dbReference type="GO" id="GO:0004386">
    <property type="term" value="F:helicase activity"/>
    <property type="evidence" value="ECO:0007669"/>
    <property type="project" value="UniProtKB-KW"/>
</dbReference>
<dbReference type="Gene3D" id="2.60.40.150">
    <property type="entry name" value="C2 domain"/>
    <property type="match status" value="1"/>
</dbReference>
<sequence>MLKKQYIDEDHTLNFTIPIYEPLPPQYFINVVSDRWLTMHTVTPVSFRHLILPEKYPPPSQAFQSCPDPVFTIFYNLDDNVLVVALTGSRKTVCSEFATLRNHQKDLIVSYGLCIYYSEALA</sequence>
<feature type="domain" description="SEC63" evidence="1">
    <location>
        <begin position="3"/>
        <end position="45"/>
    </location>
</feature>
<dbReference type="SUPFAM" id="SSF81296">
    <property type="entry name" value="E set domains"/>
    <property type="match status" value="1"/>
</dbReference>
<protein>
    <submittedName>
        <fullName evidence="2">DExH-box ATP-dependent RNA helicase DExH12</fullName>
    </submittedName>
</protein>
<keyword evidence="2" id="KW-0378">Hydrolase</keyword>
<dbReference type="Pfam" id="PF02889">
    <property type="entry name" value="Sec63"/>
    <property type="match status" value="1"/>
</dbReference>
<dbReference type="InterPro" id="IPR004179">
    <property type="entry name" value="Sec63-dom"/>
</dbReference>
<dbReference type="InterPro" id="IPR035892">
    <property type="entry name" value="C2_domain_sf"/>
</dbReference>
<dbReference type="EMBL" id="JACGWN010000008">
    <property type="protein sequence ID" value="KAL0440538.1"/>
    <property type="molecule type" value="Genomic_DNA"/>
</dbReference>
<reference evidence="2" key="2">
    <citation type="journal article" date="2024" name="Plant">
        <title>Genomic evolution and insights into agronomic trait innovations of Sesamum species.</title>
        <authorList>
            <person name="Miao H."/>
            <person name="Wang L."/>
            <person name="Qu L."/>
            <person name="Liu H."/>
            <person name="Sun Y."/>
            <person name="Le M."/>
            <person name="Wang Q."/>
            <person name="Wei S."/>
            <person name="Zheng Y."/>
            <person name="Lin W."/>
            <person name="Duan Y."/>
            <person name="Cao H."/>
            <person name="Xiong S."/>
            <person name="Wang X."/>
            <person name="Wei L."/>
            <person name="Li C."/>
            <person name="Ma Q."/>
            <person name="Ju M."/>
            <person name="Zhao R."/>
            <person name="Li G."/>
            <person name="Mu C."/>
            <person name="Tian Q."/>
            <person name="Mei H."/>
            <person name="Zhang T."/>
            <person name="Gao T."/>
            <person name="Zhang H."/>
        </authorList>
    </citation>
    <scope>NUCLEOTIDE SEQUENCE</scope>
    <source>
        <strain evidence="2">KEN1</strain>
    </source>
</reference>
<keyword evidence="2" id="KW-0547">Nucleotide-binding</keyword>
<reference evidence="2" key="1">
    <citation type="submission" date="2020-06" db="EMBL/GenBank/DDBJ databases">
        <authorList>
            <person name="Li T."/>
            <person name="Hu X."/>
            <person name="Zhang T."/>
            <person name="Song X."/>
            <person name="Zhang H."/>
            <person name="Dai N."/>
            <person name="Sheng W."/>
            <person name="Hou X."/>
            <person name="Wei L."/>
        </authorList>
    </citation>
    <scope>NUCLEOTIDE SEQUENCE</scope>
    <source>
        <strain evidence="2">KEN1</strain>
        <tissue evidence="2">Leaf</tissue>
    </source>
</reference>
<comment type="caution">
    <text evidence="2">The sequence shown here is derived from an EMBL/GenBank/DDBJ whole genome shotgun (WGS) entry which is preliminary data.</text>
</comment>
<dbReference type="InterPro" id="IPR027417">
    <property type="entry name" value="P-loop_NTPase"/>
</dbReference>
<gene>
    <name evidence="2" type="ORF">Slati_2536800</name>
</gene>
<keyword evidence="2" id="KW-0067">ATP-binding</keyword>
<dbReference type="InterPro" id="IPR014756">
    <property type="entry name" value="Ig_E-set"/>
</dbReference>
<keyword evidence="2" id="KW-0347">Helicase</keyword>
<accession>A0AAW2WGK3</accession>
<evidence type="ECO:0000313" key="2">
    <source>
        <dbReference type="EMBL" id="KAL0440538.1"/>
    </source>
</evidence>
<organism evidence="2">
    <name type="scientific">Sesamum latifolium</name>
    <dbReference type="NCBI Taxonomy" id="2727402"/>
    <lineage>
        <taxon>Eukaryota</taxon>
        <taxon>Viridiplantae</taxon>
        <taxon>Streptophyta</taxon>
        <taxon>Embryophyta</taxon>
        <taxon>Tracheophyta</taxon>
        <taxon>Spermatophyta</taxon>
        <taxon>Magnoliopsida</taxon>
        <taxon>eudicotyledons</taxon>
        <taxon>Gunneridae</taxon>
        <taxon>Pentapetalae</taxon>
        <taxon>asterids</taxon>
        <taxon>lamiids</taxon>
        <taxon>Lamiales</taxon>
        <taxon>Pedaliaceae</taxon>
        <taxon>Sesamum</taxon>
    </lineage>
</organism>
<proteinExistence type="predicted"/>